<dbReference type="EMBL" id="ACYY01000025">
    <property type="protein sequence ID" value="EEW24132.1"/>
    <property type="molecule type" value="Genomic_DNA"/>
</dbReference>
<protein>
    <submittedName>
        <fullName evidence="10">ABC transporter related protein</fullName>
    </submittedName>
</protein>
<keyword evidence="4" id="KW-0067">ATP-binding</keyword>
<dbReference type="PROSITE" id="PS50929">
    <property type="entry name" value="ABC_TM1F"/>
    <property type="match status" value="1"/>
</dbReference>
<dbReference type="Proteomes" id="UP000010121">
    <property type="component" value="Unassembled WGS sequence"/>
</dbReference>
<evidence type="ECO:0000313" key="10">
    <source>
        <dbReference type="EMBL" id="EEW24132.1"/>
    </source>
</evidence>
<dbReference type="InterPro" id="IPR003439">
    <property type="entry name" value="ABC_transporter-like_ATP-bd"/>
</dbReference>
<feature type="transmembrane region" description="Helical" evidence="7">
    <location>
        <begin position="139"/>
        <end position="160"/>
    </location>
</feature>
<evidence type="ECO:0000256" key="6">
    <source>
        <dbReference type="ARBA" id="ARBA00023136"/>
    </source>
</evidence>
<evidence type="ECO:0000259" key="8">
    <source>
        <dbReference type="PROSITE" id="PS50893"/>
    </source>
</evidence>
<dbReference type="SUPFAM" id="SSF52540">
    <property type="entry name" value="P-loop containing nucleoside triphosphate hydrolases"/>
    <property type="match status" value="1"/>
</dbReference>
<organism evidence="10 11">
    <name type="scientific">Rhodobacter ferrooxidans</name>
    <dbReference type="NCBI Taxonomy" id="371731"/>
    <lineage>
        <taxon>Bacteria</taxon>
        <taxon>Pseudomonadati</taxon>
        <taxon>Pseudomonadota</taxon>
        <taxon>Alphaproteobacteria</taxon>
        <taxon>Rhodobacterales</taxon>
        <taxon>Rhodobacter group</taxon>
        <taxon>Rhodobacter</taxon>
    </lineage>
</organism>
<accession>C8S4G5</accession>
<gene>
    <name evidence="10" type="ORF">Rsw2DRAFT_2943</name>
</gene>
<evidence type="ECO:0000256" key="7">
    <source>
        <dbReference type="SAM" id="Phobius"/>
    </source>
</evidence>
<dbReference type="PANTHER" id="PTHR24221:SF654">
    <property type="entry name" value="ATP-BINDING CASSETTE SUB-FAMILY B MEMBER 6"/>
    <property type="match status" value="1"/>
</dbReference>
<feature type="transmembrane region" description="Helical" evidence="7">
    <location>
        <begin position="278"/>
        <end position="300"/>
    </location>
</feature>
<evidence type="ECO:0000256" key="2">
    <source>
        <dbReference type="ARBA" id="ARBA00022692"/>
    </source>
</evidence>
<dbReference type="Gene3D" id="1.20.1560.10">
    <property type="entry name" value="ABC transporter type 1, transmembrane domain"/>
    <property type="match status" value="1"/>
</dbReference>
<dbReference type="eggNOG" id="COG4987">
    <property type="taxonomic scope" value="Bacteria"/>
</dbReference>
<keyword evidence="11" id="KW-1185">Reference proteome</keyword>
<dbReference type="GO" id="GO:0005886">
    <property type="term" value="C:plasma membrane"/>
    <property type="evidence" value="ECO:0007669"/>
    <property type="project" value="UniProtKB-SubCell"/>
</dbReference>
<dbReference type="CDD" id="cd03228">
    <property type="entry name" value="ABCC_MRP_Like"/>
    <property type="match status" value="1"/>
</dbReference>
<dbReference type="GO" id="GO:0016887">
    <property type="term" value="F:ATP hydrolysis activity"/>
    <property type="evidence" value="ECO:0007669"/>
    <property type="project" value="InterPro"/>
</dbReference>
<keyword evidence="5 7" id="KW-1133">Transmembrane helix</keyword>
<dbReference type="InterPro" id="IPR036640">
    <property type="entry name" value="ABC1_TM_sf"/>
</dbReference>
<keyword evidence="2 7" id="KW-0812">Transmembrane</keyword>
<dbReference type="Gene3D" id="3.40.50.300">
    <property type="entry name" value="P-loop containing nucleotide triphosphate hydrolases"/>
    <property type="match status" value="1"/>
</dbReference>
<dbReference type="SMART" id="SM00382">
    <property type="entry name" value="AAA"/>
    <property type="match status" value="1"/>
</dbReference>
<name>C8S4G5_9RHOB</name>
<dbReference type="GO" id="GO:0034040">
    <property type="term" value="F:ATPase-coupled lipid transmembrane transporter activity"/>
    <property type="evidence" value="ECO:0007669"/>
    <property type="project" value="TreeGrafter"/>
</dbReference>
<dbReference type="RefSeq" id="WP_008032313.1">
    <property type="nucleotide sequence ID" value="NZ_ACYY01000025.1"/>
</dbReference>
<keyword evidence="6 7" id="KW-0472">Membrane</keyword>
<dbReference type="PROSITE" id="PS00211">
    <property type="entry name" value="ABC_TRANSPORTER_1"/>
    <property type="match status" value="1"/>
</dbReference>
<feature type="domain" description="ABC transporter" evidence="8">
    <location>
        <begin position="351"/>
        <end position="558"/>
    </location>
</feature>
<dbReference type="InterPro" id="IPR039421">
    <property type="entry name" value="Type_1_exporter"/>
</dbReference>
<feature type="transmembrane region" description="Helical" evidence="7">
    <location>
        <begin position="166"/>
        <end position="185"/>
    </location>
</feature>
<evidence type="ECO:0000256" key="1">
    <source>
        <dbReference type="ARBA" id="ARBA00004651"/>
    </source>
</evidence>
<dbReference type="SUPFAM" id="SSF90123">
    <property type="entry name" value="ABC transporter transmembrane region"/>
    <property type="match status" value="1"/>
</dbReference>
<dbReference type="InterPro" id="IPR003593">
    <property type="entry name" value="AAA+_ATPase"/>
</dbReference>
<evidence type="ECO:0000256" key="4">
    <source>
        <dbReference type="ARBA" id="ARBA00022840"/>
    </source>
</evidence>
<dbReference type="STRING" id="371731.Rsw2DRAFT_2943"/>
<evidence type="ECO:0000313" key="11">
    <source>
        <dbReference type="Proteomes" id="UP000010121"/>
    </source>
</evidence>
<proteinExistence type="predicted"/>
<dbReference type="InterPro" id="IPR017871">
    <property type="entry name" value="ABC_transporter-like_CS"/>
</dbReference>
<dbReference type="InterPro" id="IPR027417">
    <property type="entry name" value="P-loop_NTPase"/>
</dbReference>
<dbReference type="PANTHER" id="PTHR24221">
    <property type="entry name" value="ATP-BINDING CASSETTE SUB-FAMILY B"/>
    <property type="match status" value="1"/>
</dbReference>
<evidence type="ECO:0000259" key="9">
    <source>
        <dbReference type="PROSITE" id="PS50929"/>
    </source>
</evidence>
<comment type="caution">
    <text evidence="10">The sequence shown here is derived from an EMBL/GenBank/DDBJ whole genome shotgun (WGS) entry which is preliminary data.</text>
</comment>
<dbReference type="AlphaFoldDB" id="C8S4G5"/>
<keyword evidence="3" id="KW-0547">Nucleotide-binding</keyword>
<evidence type="ECO:0000256" key="5">
    <source>
        <dbReference type="ARBA" id="ARBA00022989"/>
    </source>
</evidence>
<dbReference type="PROSITE" id="PS50893">
    <property type="entry name" value="ABC_TRANSPORTER_2"/>
    <property type="match status" value="1"/>
</dbReference>
<dbReference type="OrthoDB" id="5288404at2"/>
<comment type="subcellular location">
    <subcellularLocation>
        <location evidence="1">Cell membrane</location>
        <topology evidence="1">Multi-pass membrane protein</topology>
    </subcellularLocation>
</comment>
<reference evidence="10 11" key="1">
    <citation type="submission" date="2009-08" db="EMBL/GenBank/DDBJ databases">
        <title>The draft genome of Rhodobacter sp. SW2.</title>
        <authorList>
            <consortium name="US DOE Joint Genome Institute (JGI-PGF)"/>
            <person name="Lucas S."/>
            <person name="Copeland A."/>
            <person name="Lapidus A."/>
            <person name="Glavina del Rio T."/>
            <person name="Tice H."/>
            <person name="Bruce D."/>
            <person name="Goodwin L."/>
            <person name="Pitluck S."/>
            <person name="Larimer F."/>
            <person name="Land M.L."/>
            <person name="Hauser L."/>
            <person name="Emerson D."/>
        </authorList>
    </citation>
    <scope>NUCLEOTIDE SEQUENCE [LARGE SCALE GENOMIC DNA]</scope>
    <source>
        <strain evidence="10 11">SW2</strain>
    </source>
</reference>
<feature type="transmembrane region" description="Helical" evidence="7">
    <location>
        <begin position="42"/>
        <end position="62"/>
    </location>
</feature>
<feature type="domain" description="ABC transmembrane type-1" evidence="9">
    <location>
        <begin position="22"/>
        <end position="309"/>
    </location>
</feature>
<feature type="transmembrane region" description="Helical" evidence="7">
    <location>
        <begin position="250"/>
        <end position="272"/>
    </location>
</feature>
<dbReference type="GO" id="GO:0005524">
    <property type="term" value="F:ATP binding"/>
    <property type="evidence" value="ECO:0007669"/>
    <property type="project" value="UniProtKB-KW"/>
</dbReference>
<dbReference type="InterPro" id="IPR011527">
    <property type="entry name" value="ABC1_TM_dom"/>
</dbReference>
<dbReference type="Pfam" id="PF00005">
    <property type="entry name" value="ABC_tran"/>
    <property type="match status" value="1"/>
</dbReference>
<sequence>MTALWAIFRLILRDQRSALLRGAALSLLVLVMGAALLGLSGWFITAAAAAGLAGAGAVFDVFRPSAMVRFLALGRAAARYGERLLTHDATLRALESLRLRVLAALVAAEYLRMIRVRGAQALNRLTADIDALDGVPLRLMLPLIAGVAAQLLALAVLWILVAPVVAVWIVAGYLVGAALIFGGMARVAMPLSRRAEVAAQAFRARLIDLIRARRDLAVYGRLTAQAKDVMAAEARGLDLRCQLDQAERRAGAALGLLATAVAAGALGIGMTLVQAGRIAPGFAALGFFAALALAETLAPLRRAVADLGRMADAARRVRRDLAQPLPAQPLHTQPLPADTDGGTDGASGFALRVSGVTLHRPGTSLPVVSGLSFTVAPGETVAITGASGTGKSTLLLAIAGLQPLAAGQISLGGWAVADWPEADLRAGLTLLPQRSTLMAGTVAEALRLAGPAEDAHLWQVLAAVQMDGIIRERDGLAARIGPRGEGFSGGEARRLALARTLLRHPRILLLDEPTEGLDDTTARAVLQGVRQLLPDAALLIAAHRQAETAFADRVLALS</sequence>
<feature type="transmembrane region" description="Helical" evidence="7">
    <location>
        <begin position="18"/>
        <end position="36"/>
    </location>
</feature>
<dbReference type="GO" id="GO:0140359">
    <property type="term" value="F:ABC-type transporter activity"/>
    <property type="evidence" value="ECO:0007669"/>
    <property type="project" value="InterPro"/>
</dbReference>
<evidence type="ECO:0000256" key="3">
    <source>
        <dbReference type="ARBA" id="ARBA00022741"/>
    </source>
</evidence>